<dbReference type="SUPFAM" id="SSF57850">
    <property type="entry name" value="RING/U-box"/>
    <property type="match status" value="1"/>
</dbReference>
<dbReference type="Gene3D" id="3.30.40.10">
    <property type="entry name" value="Zinc/RING finger domain, C3HC4 (zinc finger)"/>
    <property type="match status" value="1"/>
</dbReference>
<dbReference type="Pfam" id="PF04757">
    <property type="entry name" value="Pex2_Pex12"/>
    <property type="match status" value="1"/>
</dbReference>
<feature type="domain" description="RING-type" evidence="20">
    <location>
        <begin position="276"/>
        <end position="314"/>
    </location>
</feature>
<evidence type="ECO:0000256" key="14">
    <source>
        <dbReference type="ARBA" id="ARBA00022927"/>
    </source>
</evidence>
<evidence type="ECO:0000313" key="22">
    <source>
        <dbReference type="Proteomes" id="UP000298030"/>
    </source>
</evidence>
<evidence type="ECO:0000256" key="13">
    <source>
        <dbReference type="ARBA" id="ARBA00022833"/>
    </source>
</evidence>
<evidence type="ECO:0000256" key="3">
    <source>
        <dbReference type="ARBA" id="ARBA00004906"/>
    </source>
</evidence>
<dbReference type="AlphaFoldDB" id="A0A4Y7TZU5"/>
<proteinExistence type="inferred from homology"/>
<evidence type="ECO:0000256" key="17">
    <source>
        <dbReference type="ARBA" id="ARBA00023140"/>
    </source>
</evidence>
<reference evidence="21 22" key="1">
    <citation type="journal article" date="2019" name="Nat. Ecol. Evol.">
        <title>Megaphylogeny resolves global patterns of mushroom evolution.</title>
        <authorList>
            <person name="Varga T."/>
            <person name="Krizsan K."/>
            <person name="Foldi C."/>
            <person name="Dima B."/>
            <person name="Sanchez-Garcia M."/>
            <person name="Sanchez-Ramirez S."/>
            <person name="Szollosi G.J."/>
            <person name="Szarkandi J.G."/>
            <person name="Papp V."/>
            <person name="Albert L."/>
            <person name="Andreopoulos W."/>
            <person name="Angelini C."/>
            <person name="Antonin V."/>
            <person name="Barry K.W."/>
            <person name="Bougher N.L."/>
            <person name="Buchanan P."/>
            <person name="Buyck B."/>
            <person name="Bense V."/>
            <person name="Catcheside P."/>
            <person name="Chovatia M."/>
            <person name="Cooper J."/>
            <person name="Damon W."/>
            <person name="Desjardin D."/>
            <person name="Finy P."/>
            <person name="Geml J."/>
            <person name="Haridas S."/>
            <person name="Hughes K."/>
            <person name="Justo A."/>
            <person name="Karasinski D."/>
            <person name="Kautmanova I."/>
            <person name="Kiss B."/>
            <person name="Kocsube S."/>
            <person name="Kotiranta H."/>
            <person name="LaButti K.M."/>
            <person name="Lechner B.E."/>
            <person name="Liimatainen K."/>
            <person name="Lipzen A."/>
            <person name="Lukacs Z."/>
            <person name="Mihaltcheva S."/>
            <person name="Morgado L.N."/>
            <person name="Niskanen T."/>
            <person name="Noordeloos M.E."/>
            <person name="Ohm R.A."/>
            <person name="Ortiz-Santana B."/>
            <person name="Ovrebo C."/>
            <person name="Racz N."/>
            <person name="Riley R."/>
            <person name="Savchenko A."/>
            <person name="Shiryaev A."/>
            <person name="Soop K."/>
            <person name="Spirin V."/>
            <person name="Szebenyi C."/>
            <person name="Tomsovsky M."/>
            <person name="Tulloss R.E."/>
            <person name="Uehling J."/>
            <person name="Grigoriev I.V."/>
            <person name="Vagvolgyi C."/>
            <person name="Papp T."/>
            <person name="Martin F.M."/>
            <person name="Miettinen O."/>
            <person name="Hibbett D.S."/>
            <person name="Nagy L.G."/>
        </authorList>
    </citation>
    <scope>NUCLEOTIDE SEQUENCE [LARGE SCALE GENOMIC DNA]</scope>
    <source>
        <strain evidence="21 22">FP101781</strain>
    </source>
</reference>
<sequence length="328" mass="36961">MPSSSPQPLAFPQAQQAQIIRANQRDLFHVSSLREQTESILRSWLGTRRLIRWEKEVDALVKLAYYGLTTGRATQTLGEEYTDIWQYSSQHGRLPTPLRRRIALIFLAVFPTYLLAKVGSNVSLNQQNPELAGSVRKVQRILSMAAEINLAIFYLRGTYYDPIKRLLGVKQISSFPENPHLRPPSYALLGIMIGVRLSYRLAQDVKPHVWQSNVSKGSNDDIPTGSADAFLDDRPINQVIKNQNLDDSPIIPAEEDTGTALNIAAIPDDLRQSRNCTLCLEERTDSCITECGHLFCWNCIVGWGREKAECPLCRQSLVLSKLLPVYNL</sequence>
<keyword evidence="11 19" id="KW-0863">Zinc-finger</keyword>
<dbReference type="EMBL" id="QPFP01000002">
    <property type="protein sequence ID" value="TEB39109.1"/>
    <property type="molecule type" value="Genomic_DNA"/>
</dbReference>
<evidence type="ECO:0000256" key="10">
    <source>
        <dbReference type="ARBA" id="ARBA00022723"/>
    </source>
</evidence>
<evidence type="ECO:0000256" key="4">
    <source>
        <dbReference type="ARBA" id="ARBA00008704"/>
    </source>
</evidence>
<comment type="pathway">
    <text evidence="3">Protein modification; protein ubiquitination.</text>
</comment>
<gene>
    <name evidence="21" type="ORF">FA13DRAFT_1751579</name>
</gene>
<dbReference type="PANTHER" id="PTHR23350:SF0">
    <property type="entry name" value="PEROXISOME BIOGENESIS FACTOR 10"/>
    <property type="match status" value="1"/>
</dbReference>
<keyword evidence="12" id="KW-0833">Ubl conjugation pathway</keyword>
<evidence type="ECO:0000256" key="18">
    <source>
        <dbReference type="ARBA" id="ARBA00041230"/>
    </source>
</evidence>
<evidence type="ECO:0000256" key="7">
    <source>
        <dbReference type="ARBA" id="ARBA00022593"/>
    </source>
</evidence>
<organism evidence="21 22">
    <name type="scientific">Coprinellus micaceus</name>
    <name type="common">Glistening ink-cap mushroom</name>
    <name type="synonym">Coprinus micaceus</name>
    <dbReference type="NCBI Taxonomy" id="71717"/>
    <lineage>
        <taxon>Eukaryota</taxon>
        <taxon>Fungi</taxon>
        <taxon>Dikarya</taxon>
        <taxon>Basidiomycota</taxon>
        <taxon>Agaricomycotina</taxon>
        <taxon>Agaricomycetes</taxon>
        <taxon>Agaricomycetidae</taxon>
        <taxon>Agaricales</taxon>
        <taxon>Agaricineae</taxon>
        <taxon>Psathyrellaceae</taxon>
        <taxon>Coprinellus</taxon>
    </lineage>
</organism>
<evidence type="ECO:0000259" key="20">
    <source>
        <dbReference type="PROSITE" id="PS50089"/>
    </source>
</evidence>
<dbReference type="EC" id="2.3.2.27" evidence="5"/>
<dbReference type="InterPro" id="IPR006845">
    <property type="entry name" value="Pex_N"/>
</dbReference>
<evidence type="ECO:0000256" key="19">
    <source>
        <dbReference type="PROSITE-ProRule" id="PRU00175"/>
    </source>
</evidence>
<evidence type="ECO:0000256" key="6">
    <source>
        <dbReference type="ARBA" id="ARBA00022448"/>
    </source>
</evidence>
<keyword evidence="14" id="KW-0653">Protein transport</keyword>
<dbReference type="InterPro" id="IPR025654">
    <property type="entry name" value="PEX2/10"/>
</dbReference>
<dbReference type="PANTHER" id="PTHR23350">
    <property type="entry name" value="PEROXISOME ASSEMBLY PROTEIN 10"/>
    <property type="match status" value="1"/>
</dbReference>
<accession>A0A4Y7TZU5</accession>
<dbReference type="CDD" id="cd16527">
    <property type="entry name" value="RING-HC_PEX10"/>
    <property type="match status" value="1"/>
</dbReference>
<dbReference type="InterPro" id="IPR001841">
    <property type="entry name" value="Znf_RING"/>
</dbReference>
<keyword evidence="22" id="KW-1185">Reference proteome</keyword>
<keyword evidence="10" id="KW-0479">Metal-binding</keyword>
<comment type="caution">
    <text evidence="21">The sequence shown here is derived from an EMBL/GenBank/DDBJ whole genome shotgun (WGS) entry which is preliminary data.</text>
</comment>
<keyword evidence="7" id="KW-0962">Peroxisome biogenesis</keyword>
<evidence type="ECO:0000256" key="8">
    <source>
        <dbReference type="ARBA" id="ARBA00022679"/>
    </source>
</evidence>
<dbReference type="InterPro" id="IPR017907">
    <property type="entry name" value="Znf_RING_CS"/>
</dbReference>
<comment type="subcellular location">
    <subcellularLocation>
        <location evidence="2">Peroxisome membrane</location>
        <topology evidence="2">Multi-pass membrane protein</topology>
    </subcellularLocation>
</comment>
<dbReference type="PROSITE" id="PS50089">
    <property type="entry name" value="ZF_RING_2"/>
    <property type="match status" value="1"/>
</dbReference>
<dbReference type="GO" id="GO:0016567">
    <property type="term" value="P:protein ubiquitination"/>
    <property type="evidence" value="ECO:0007669"/>
    <property type="project" value="UniProtKB-ARBA"/>
</dbReference>
<keyword evidence="15" id="KW-1133">Transmembrane helix</keyword>
<keyword evidence="16" id="KW-0472">Membrane</keyword>
<protein>
    <recommendedName>
        <fullName evidence="5">RING-type E3 ubiquitin transferase</fullName>
        <ecNumber evidence="5">2.3.2.27</ecNumber>
    </recommendedName>
    <alternativeName>
        <fullName evidence="18">Peroxin-10</fullName>
    </alternativeName>
</protein>
<keyword evidence="13" id="KW-0862">Zinc</keyword>
<evidence type="ECO:0000256" key="11">
    <source>
        <dbReference type="ARBA" id="ARBA00022771"/>
    </source>
</evidence>
<name>A0A4Y7TZU5_COPMI</name>
<keyword evidence="17" id="KW-0576">Peroxisome</keyword>
<evidence type="ECO:0000256" key="16">
    <source>
        <dbReference type="ARBA" id="ARBA00023136"/>
    </source>
</evidence>
<dbReference type="InterPro" id="IPR018957">
    <property type="entry name" value="Znf_C3HC4_RING-type"/>
</dbReference>
<keyword evidence="9" id="KW-0812">Transmembrane</keyword>
<evidence type="ECO:0000256" key="15">
    <source>
        <dbReference type="ARBA" id="ARBA00022989"/>
    </source>
</evidence>
<keyword evidence="8" id="KW-0808">Transferase</keyword>
<comment type="similarity">
    <text evidence="4">Belongs to the pex2/pex10/pex12 family.</text>
</comment>
<dbReference type="OrthoDB" id="6270329at2759"/>
<evidence type="ECO:0000256" key="2">
    <source>
        <dbReference type="ARBA" id="ARBA00004585"/>
    </source>
</evidence>
<dbReference type="PROSITE" id="PS00518">
    <property type="entry name" value="ZF_RING_1"/>
    <property type="match status" value="1"/>
</dbReference>
<dbReference type="SMART" id="SM00184">
    <property type="entry name" value="RING"/>
    <property type="match status" value="1"/>
</dbReference>
<comment type="catalytic activity">
    <reaction evidence="1">
        <text>S-ubiquitinyl-[E2 ubiquitin-conjugating enzyme]-L-cysteine + [acceptor protein]-L-lysine = [E2 ubiquitin-conjugating enzyme]-L-cysteine + N(6)-ubiquitinyl-[acceptor protein]-L-lysine.</text>
        <dbReference type="EC" id="2.3.2.27"/>
    </reaction>
</comment>
<evidence type="ECO:0000256" key="12">
    <source>
        <dbReference type="ARBA" id="ARBA00022786"/>
    </source>
</evidence>
<dbReference type="GO" id="GO:0061630">
    <property type="term" value="F:ubiquitin protein ligase activity"/>
    <property type="evidence" value="ECO:0007669"/>
    <property type="project" value="UniProtKB-EC"/>
</dbReference>
<dbReference type="GO" id="GO:0008270">
    <property type="term" value="F:zinc ion binding"/>
    <property type="evidence" value="ECO:0007669"/>
    <property type="project" value="UniProtKB-KW"/>
</dbReference>
<evidence type="ECO:0000313" key="21">
    <source>
        <dbReference type="EMBL" id="TEB39109.1"/>
    </source>
</evidence>
<dbReference type="Proteomes" id="UP000298030">
    <property type="component" value="Unassembled WGS sequence"/>
</dbReference>
<dbReference type="GO" id="GO:0016562">
    <property type="term" value="P:protein import into peroxisome matrix, receptor recycling"/>
    <property type="evidence" value="ECO:0007669"/>
    <property type="project" value="UniProtKB-ARBA"/>
</dbReference>
<evidence type="ECO:0000256" key="1">
    <source>
        <dbReference type="ARBA" id="ARBA00000900"/>
    </source>
</evidence>
<evidence type="ECO:0000256" key="9">
    <source>
        <dbReference type="ARBA" id="ARBA00022692"/>
    </source>
</evidence>
<dbReference type="STRING" id="71717.A0A4Y7TZU5"/>
<dbReference type="Pfam" id="PF00097">
    <property type="entry name" value="zf-C3HC4"/>
    <property type="match status" value="1"/>
</dbReference>
<evidence type="ECO:0000256" key="5">
    <source>
        <dbReference type="ARBA" id="ARBA00012483"/>
    </source>
</evidence>
<dbReference type="GO" id="GO:0005778">
    <property type="term" value="C:peroxisomal membrane"/>
    <property type="evidence" value="ECO:0007669"/>
    <property type="project" value="UniProtKB-SubCell"/>
</dbReference>
<dbReference type="InterPro" id="IPR013083">
    <property type="entry name" value="Znf_RING/FYVE/PHD"/>
</dbReference>
<keyword evidence="6" id="KW-0813">Transport</keyword>